<evidence type="ECO:0000313" key="21">
    <source>
        <dbReference type="EMBL" id="RLE12420.1"/>
    </source>
</evidence>
<feature type="domain" description="Histidine biosynthesis HisG C-terminal" evidence="20">
    <location>
        <begin position="218"/>
        <end position="287"/>
    </location>
</feature>
<dbReference type="Gene3D" id="3.30.70.120">
    <property type="match status" value="1"/>
</dbReference>
<sequence length="290" mass="32749">MGNIRFGVPKGSLEKMSLDLFKRAGYRINKEERAYNLSIDDNEIELMLIRTQEIPIYVAKGVLDAGLAGNDWIMERKVEVKRVKELFYSKQGLGRVRWVLAVPVESPIKKVEDLEGKRLATELVEVTRDYLKRKGVKAEVEFSWGATEVKPPRLVDAIVELTETGRSLRANNLRIVDTVLESTTWLIANLSSWNDPWKRRKIGNLGILLEGAVNGLGKVGLKLNVSQKNFKRVLSLLPALRRPTVSQLAEKGWFAVETVLDELEARELIPKLKEAGGEGIVEYPLNKVVY</sequence>
<comment type="caution">
    <text evidence="21">The sequence shown here is derived from an EMBL/GenBank/DDBJ whole genome shotgun (WGS) entry which is preliminary data.</text>
</comment>
<comment type="function">
    <text evidence="17 18">Catalyzes the condensation of ATP and 5-phosphoribose 1-diphosphate to form N'-(5'-phosphoribosyl)-ATP (PR-ATP). Has a crucial role in the pathway because the rate of histidine biosynthesis seems to be controlled primarily by regulation of HisG enzymatic activity.</text>
</comment>
<evidence type="ECO:0000256" key="9">
    <source>
        <dbReference type="ARBA" id="ARBA00022605"/>
    </source>
</evidence>
<evidence type="ECO:0000256" key="17">
    <source>
        <dbReference type="ARBA" id="ARBA00024861"/>
    </source>
</evidence>
<reference evidence="21 22" key="1">
    <citation type="submission" date="2018-06" db="EMBL/GenBank/DDBJ databases">
        <title>Extensive metabolic versatility and redundancy in microbially diverse, dynamic hydrothermal sediments.</title>
        <authorList>
            <person name="Dombrowski N."/>
            <person name="Teske A."/>
            <person name="Baker B.J."/>
        </authorList>
    </citation>
    <scope>NUCLEOTIDE SEQUENCE [LARGE SCALE GENOMIC DNA]</scope>
    <source>
        <strain evidence="21">B19_G9</strain>
    </source>
</reference>
<comment type="cofactor">
    <cofactor evidence="2 18">
        <name>Mg(2+)</name>
        <dbReference type="ChEBI" id="CHEBI:18420"/>
    </cofactor>
</comment>
<dbReference type="SUPFAM" id="SSF54913">
    <property type="entry name" value="GlnB-like"/>
    <property type="match status" value="1"/>
</dbReference>
<dbReference type="NCBIfam" id="TIGR03455">
    <property type="entry name" value="HisG_C-term"/>
    <property type="match status" value="1"/>
</dbReference>
<feature type="domain" description="ATP phosphoribosyltransferase catalytic" evidence="19">
    <location>
        <begin position="50"/>
        <end position="203"/>
    </location>
</feature>
<organism evidence="21 22">
    <name type="scientific">Aerophobetes bacterium</name>
    <dbReference type="NCBI Taxonomy" id="2030807"/>
    <lineage>
        <taxon>Bacteria</taxon>
        <taxon>Candidatus Aerophobota</taxon>
    </lineage>
</organism>
<keyword evidence="15 18" id="KW-0460">Magnesium</keyword>
<dbReference type="PANTHER" id="PTHR21403:SF10">
    <property type="entry name" value="ATP PHOSPHORIBOSYLTRANSFERASE"/>
    <property type="match status" value="1"/>
</dbReference>
<evidence type="ECO:0000256" key="2">
    <source>
        <dbReference type="ARBA" id="ARBA00001946"/>
    </source>
</evidence>
<comment type="activity regulation">
    <text evidence="18">Feedback inhibited by histidine.</text>
</comment>
<keyword evidence="12 18" id="KW-0479">Metal-binding</keyword>
<evidence type="ECO:0000256" key="8">
    <source>
        <dbReference type="ARBA" id="ARBA00022490"/>
    </source>
</evidence>
<evidence type="ECO:0000256" key="16">
    <source>
        <dbReference type="ARBA" id="ARBA00023102"/>
    </source>
</evidence>
<dbReference type="GO" id="GO:0003879">
    <property type="term" value="F:ATP phosphoribosyltransferase activity"/>
    <property type="evidence" value="ECO:0007669"/>
    <property type="project" value="UniProtKB-UniRule"/>
</dbReference>
<evidence type="ECO:0000256" key="10">
    <source>
        <dbReference type="ARBA" id="ARBA00022676"/>
    </source>
</evidence>
<dbReference type="Pfam" id="PF01634">
    <property type="entry name" value="HisG"/>
    <property type="match status" value="1"/>
</dbReference>
<dbReference type="GO" id="GO:0000287">
    <property type="term" value="F:magnesium ion binding"/>
    <property type="evidence" value="ECO:0007669"/>
    <property type="project" value="UniProtKB-UniRule"/>
</dbReference>
<evidence type="ECO:0000256" key="3">
    <source>
        <dbReference type="ARBA" id="ARBA00004496"/>
    </source>
</evidence>
<keyword evidence="10 18" id="KW-0328">Glycosyltransferase</keyword>
<dbReference type="InterPro" id="IPR011322">
    <property type="entry name" value="N-reg_PII-like_a/b"/>
</dbReference>
<evidence type="ECO:0000256" key="13">
    <source>
        <dbReference type="ARBA" id="ARBA00022741"/>
    </source>
</evidence>
<dbReference type="Proteomes" id="UP000267654">
    <property type="component" value="Unassembled WGS sequence"/>
</dbReference>
<comment type="subcellular location">
    <subcellularLocation>
        <location evidence="3 18">Cytoplasm</location>
    </subcellularLocation>
</comment>
<evidence type="ECO:0000256" key="11">
    <source>
        <dbReference type="ARBA" id="ARBA00022679"/>
    </source>
</evidence>
<dbReference type="InterPro" id="IPR015867">
    <property type="entry name" value="N-reg_PII/ATP_PRibTrfase_C"/>
</dbReference>
<dbReference type="UniPathway" id="UPA00031">
    <property type="reaction ID" value="UER00006"/>
</dbReference>
<gene>
    <name evidence="18" type="primary">hisG</name>
    <name evidence="21" type="ORF">DRI96_04585</name>
</gene>
<evidence type="ECO:0000256" key="7">
    <source>
        <dbReference type="ARBA" id="ARBA00020998"/>
    </source>
</evidence>
<keyword evidence="13 18" id="KW-0547">Nucleotide-binding</keyword>
<dbReference type="Pfam" id="PF08029">
    <property type="entry name" value="HisG_C"/>
    <property type="match status" value="1"/>
</dbReference>
<keyword evidence="14 18" id="KW-0067">ATP-binding</keyword>
<accession>A0A662D9L6</accession>
<keyword evidence="8 18" id="KW-0963">Cytoplasm</keyword>
<dbReference type="SUPFAM" id="SSF53850">
    <property type="entry name" value="Periplasmic binding protein-like II"/>
    <property type="match status" value="1"/>
</dbReference>
<proteinExistence type="inferred from homology"/>
<dbReference type="EC" id="2.4.2.17" evidence="6 18"/>
<comment type="pathway">
    <text evidence="4 18">Amino-acid biosynthesis; L-histidine biosynthesis; L-histidine from 5-phospho-alpha-D-ribose 1-diphosphate: step 1/9.</text>
</comment>
<evidence type="ECO:0000256" key="1">
    <source>
        <dbReference type="ARBA" id="ARBA00000915"/>
    </source>
</evidence>
<dbReference type="PANTHER" id="PTHR21403">
    <property type="entry name" value="ATP PHOSPHORIBOSYLTRANSFERASE ATP-PRTASE"/>
    <property type="match status" value="1"/>
</dbReference>
<name>A0A662D9L6_UNCAE</name>
<dbReference type="EMBL" id="QMQB01000160">
    <property type="protein sequence ID" value="RLE12420.1"/>
    <property type="molecule type" value="Genomic_DNA"/>
</dbReference>
<comment type="similarity">
    <text evidence="5 18">Belongs to the ATP phosphoribosyltransferase family. Long subfamily.</text>
</comment>
<evidence type="ECO:0000313" key="22">
    <source>
        <dbReference type="Proteomes" id="UP000267654"/>
    </source>
</evidence>
<dbReference type="InterPro" id="IPR001348">
    <property type="entry name" value="ATP_PRibTrfase_HisG"/>
</dbReference>
<evidence type="ECO:0000256" key="15">
    <source>
        <dbReference type="ARBA" id="ARBA00022842"/>
    </source>
</evidence>
<evidence type="ECO:0000259" key="19">
    <source>
        <dbReference type="Pfam" id="PF01634"/>
    </source>
</evidence>
<dbReference type="HAMAP" id="MF_00079">
    <property type="entry name" value="HisG_Long"/>
    <property type="match status" value="1"/>
</dbReference>
<dbReference type="GO" id="GO:0005524">
    <property type="term" value="F:ATP binding"/>
    <property type="evidence" value="ECO:0007669"/>
    <property type="project" value="UniProtKB-KW"/>
</dbReference>
<keyword evidence="9 18" id="KW-0028">Amino-acid biosynthesis</keyword>
<evidence type="ECO:0000256" key="14">
    <source>
        <dbReference type="ARBA" id="ARBA00022840"/>
    </source>
</evidence>
<protein>
    <recommendedName>
        <fullName evidence="7 18">ATP phosphoribosyltransferase</fullName>
        <shortName evidence="18">ATP-PRT</shortName>
        <shortName evidence="18">ATP-PRTase</shortName>
        <ecNumber evidence="6 18">2.4.2.17</ecNumber>
    </recommendedName>
</protein>
<dbReference type="InterPro" id="IPR013115">
    <property type="entry name" value="HisG_C"/>
</dbReference>
<evidence type="ECO:0000256" key="5">
    <source>
        <dbReference type="ARBA" id="ARBA00007955"/>
    </source>
</evidence>
<dbReference type="CDD" id="cd13593">
    <property type="entry name" value="PBP2_HisGL3"/>
    <property type="match status" value="1"/>
</dbReference>
<dbReference type="FunFam" id="3.30.70.120:FF:000002">
    <property type="entry name" value="ATP phosphoribosyltransferase"/>
    <property type="match status" value="1"/>
</dbReference>
<dbReference type="NCBIfam" id="TIGR00070">
    <property type="entry name" value="hisG"/>
    <property type="match status" value="1"/>
</dbReference>
<keyword evidence="11 18" id="KW-0808">Transferase</keyword>
<evidence type="ECO:0000256" key="18">
    <source>
        <dbReference type="HAMAP-Rule" id="MF_00079"/>
    </source>
</evidence>
<evidence type="ECO:0000256" key="4">
    <source>
        <dbReference type="ARBA" id="ARBA00004667"/>
    </source>
</evidence>
<dbReference type="InterPro" id="IPR020621">
    <property type="entry name" value="ATP-PRT_HisG_long"/>
</dbReference>
<dbReference type="Gene3D" id="3.40.190.10">
    <property type="entry name" value="Periplasmic binding protein-like II"/>
    <property type="match status" value="2"/>
</dbReference>
<dbReference type="GO" id="GO:0000105">
    <property type="term" value="P:L-histidine biosynthetic process"/>
    <property type="evidence" value="ECO:0007669"/>
    <property type="project" value="UniProtKB-UniRule"/>
</dbReference>
<evidence type="ECO:0000256" key="12">
    <source>
        <dbReference type="ARBA" id="ARBA00022723"/>
    </source>
</evidence>
<dbReference type="AlphaFoldDB" id="A0A662D9L6"/>
<evidence type="ECO:0000259" key="20">
    <source>
        <dbReference type="Pfam" id="PF08029"/>
    </source>
</evidence>
<evidence type="ECO:0000256" key="6">
    <source>
        <dbReference type="ARBA" id="ARBA00011946"/>
    </source>
</evidence>
<comment type="catalytic activity">
    <reaction evidence="1 18">
        <text>1-(5-phospho-beta-D-ribosyl)-ATP + diphosphate = 5-phospho-alpha-D-ribose 1-diphosphate + ATP</text>
        <dbReference type="Rhea" id="RHEA:18473"/>
        <dbReference type="ChEBI" id="CHEBI:30616"/>
        <dbReference type="ChEBI" id="CHEBI:33019"/>
        <dbReference type="ChEBI" id="CHEBI:58017"/>
        <dbReference type="ChEBI" id="CHEBI:73183"/>
        <dbReference type="EC" id="2.4.2.17"/>
    </reaction>
</comment>
<dbReference type="InterPro" id="IPR013820">
    <property type="entry name" value="ATP_PRibTrfase_cat"/>
</dbReference>
<keyword evidence="16 18" id="KW-0368">Histidine biosynthesis</keyword>
<dbReference type="GO" id="GO:0005737">
    <property type="term" value="C:cytoplasm"/>
    <property type="evidence" value="ECO:0007669"/>
    <property type="project" value="UniProtKB-SubCell"/>
</dbReference>